<dbReference type="InterPro" id="IPR001229">
    <property type="entry name" value="Jacalin-like_lectin_dom"/>
</dbReference>
<dbReference type="Proteomes" id="UP001558713">
    <property type="component" value="Unassembled WGS sequence"/>
</dbReference>
<dbReference type="AlphaFoldDB" id="A0ABD1A0R1"/>
<dbReference type="EMBL" id="JBANAX010000621">
    <property type="protein sequence ID" value="KAL1200382.1"/>
    <property type="molecule type" value="Genomic_DNA"/>
</dbReference>
<dbReference type="SUPFAM" id="SSF51101">
    <property type="entry name" value="Mannose-binding lectins"/>
    <property type="match status" value="1"/>
</dbReference>
<keyword evidence="2" id="KW-0430">Lectin</keyword>
<dbReference type="PROSITE" id="PS51752">
    <property type="entry name" value="JACALIN_LECTIN"/>
    <property type="match status" value="1"/>
</dbReference>
<evidence type="ECO:0000256" key="1">
    <source>
        <dbReference type="ARBA" id="ARBA00006568"/>
    </source>
</evidence>
<dbReference type="PANTHER" id="PTHR47293:SF66">
    <property type="entry name" value="JACALIN-RELATED LECTIN 11-RELATED"/>
    <property type="match status" value="1"/>
</dbReference>
<feature type="domain" description="Jacalin-type lectin" evidence="3">
    <location>
        <begin position="100"/>
        <end position="238"/>
    </location>
</feature>
<evidence type="ECO:0000313" key="5">
    <source>
        <dbReference type="Proteomes" id="UP001558713"/>
    </source>
</evidence>
<dbReference type="PANTHER" id="PTHR47293">
    <property type="entry name" value="JACALIN-RELATED LECTIN 3"/>
    <property type="match status" value="1"/>
</dbReference>
<comment type="similarity">
    <text evidence="1">Belongs to the jacalin lectin family.</text>
</comment>
<evidence type="ECO:0000256" key="2">
    <source>
        <dbReference type="ARBA" id="ARBA00022734"/>
    </source>
</evidence>
<organism evidence="4 5">
    <name type="scientific">Cardamine amara subsp. amara</name>
    <dbReference type="NCBI Taxonomy" id="228776"/>
    <lineage>
        <taxon>Eukaryota</taxon>
        <taxon>Viridiplantae</taxon>
        <taxon>Streptophyta</taxon>
        <taxon>Embryophyta</taxon>
        <taxon>Tracheophyta</taxon>
        <taxon>Spermatophyta</taxon>
        <taxon>Magnoliopsida</taxon>
        <taxon>eudicotyledons</taxon>
        <taxon>Gunneridae</taxon>
        <taxon>Pentapetalae</taxon>
        <taxon>rosids</taxon>
        <taxon>malvids</taxon>
        <taxon>Brassicales</taxon>
        <taxon>Brassicaceae</taxon>
        <taxon>Cardamineae</taxon>
        <taxon>Cardamine</taxon>
    </lineage>
</organism>
<protein>
    <submittedName>
        <fullName evidence="4">Jacalin-related lectin 38</fullName>
    </submittedName>
</protein>
<dbReference type="InterPro" id="IPR006527">
    <property type="entry name" value="F-box-assoc_dom_typ1"/>
</dbReference>
<keyword evidence="5" id="KW-1185">Reference proteome</keyword>
<accession>A0ABD1A0R1</accession>
<reference evidence="4 5" key="1">
    <citation type="submission" date="2024-04" db="EMBL/GenBank/DDBJ databases">
        <title>Genome assembly C_amara_ONT_v2.</title>
        <authorList>
            <person name="Yant L."/>
            <person name="Moore C."/>
            <person name="Slenker M."/>
        </authorList>
    </citation>
    <scope>NUCLEOTIDE SEQUENCE [LARGE SCALE GENOMIC DNA]</scope>
    <source>
        <tissue evidence="4">Leaf</tissue>
    </source>
</reference>
<dbReference type="Pfam" id="PF01419">
    <property type="entry name" value="Jacalin"/>
    <property type="match status" value="1"/>
</dbReference>
<proteinExistence type="inferred from homology"/>
<name>A0ABD1A0R1_CARAN</name>
<dbReference type="Gene3D" id="2.100.10.30">
    <property type="entry name" value="Jacalin-like lectin domain"/>
    <property type="match status" value="1"/>
</dbReference>
<comment type="caution">
    <text evidence="4">The sequence shown here is derived from an EMBL/GenBank/DDBJ whole genome shotgun (WGS) entry which is preliminary data.</text>
</comment>
<dbReference type="SMART" id="SM00915">
    <property type="entry name" value="Jacalin"/>
    <property type="match status" value="1"/>
</dbReference>
<gene>
    <name evidence="4" type="ORF">V5N11_001604</name>
</gene>
<dbReference type="GO" id="GO:0030246">
    <property type="term" value="F:carbohydrate binding"/>
    <property type="evidence" value="ECO:0007669"/>
    <property type="project" value="UniProtKB-KW"/>
</dbReference>
<sequence>MGIYGEGVEWVSLLVPQWSSLGASYYPPSYYLVDEDKSLTLVMCCYNKEGKAYIYIAKGDKFDEIEIKDLVEYYHSRHRTYFPSLVQVPTFTMSQHQVGDRTVEVSVGVGGDEWDDGFFDNVKKIIVDFNYFGIVFIKIYYCNGNVVVAGATRGGDSIETRGFLVAEDDYIEAVEGTYTESYITSIAFRSHKGNKSGSLGFFEGKSFALGGGRGSKIIGFYRRSSHLQLIAFGVRLEHL</sequence>
<evidence type="ECO:0000259" key="3">
    <source>
        <dbReference type="PROSITE" id="PS51752"/>
    </source>
</evidence>
<dbReference type="InterPro" id="IPR036404">
    <property type="entry name" value="Jacalin-like_lectin_dom_sf"/>
</dbReference>
<evidence type="ECO:0000313" key="4">
    <source>
        <dbReference type="EMBL" id="KAL1200382.1"/>
    </source>
</evidence>
<dbReference type="Pfam" id="PF07734">
    <property type="entry name" value="FBA_1"/>
    <property type="match status" value="1"/>
</dbReference>